<comment type="caution">
    <text evidence="1">The sequence shown here is derived from an EMBL/GenBank/DDBJ whole genome shotgun (WGS) entry which is preliminary data.</text>
</comment>
<evidence type="ECO:0000313" key="1">
    <source>
        <dbReference type="EMBL" id="NMJ42825.1"/>
    </source>
</evidence>
<evidence type="ECO:0000313" key="2">
    <source>
        <dbReference type="Proteomes" id="UP000548582"/>
    </source>
</evidence>
<gene>
    <name evidence="1" type="ORF">GWK16_16385</name>
</gene>
<organism evidence="1 2">
    <name type="scientific">Neoroseomonas marina</name>
    <dbReference type="NCBI Taxonomy" id="1232220"/>
    <lineage>
        <taxon>Bacteria</taxon>
        <taxon>Pseudomonadati</taxon>
        <taxon>Pseudomonadota</taxon>
        <taxon>Alphaproteobacteria</taxon>
        <taxon>Acetobacterales</taxon>
        <taxon>Acetobacteraceae</taxon>
        <taxon>Neoroseomonas</taxon>
    </lineage>
</organism>
<accession>A0A848EHC5</accession>
<sequence>MLSVLPASTTQAGTIAVSGRGARGELTDRGCGGRRVRINHFGGEARCFAVAHSARSKKCECQHGSALLPSAQTQNRRGIMGSKIEVLRVGPHTARFQVRQGLLFGHVLFGDDDVPDDEMREKMLHDPSVNAVIASWLAENGETVGSPSPPKLTWDEICLRVLVAAG</sequence>
<protein>
    <submittedName>
        <fullName evidence="1">Uncharacterized protein</fullName>
    </submittedName>
</protein>
<dbReference type="AlphaFoldDB" id="A0A848EHC5"/>
<name>A0A848EHC5_9PROT</name>
<proteinExistence type="predicted"/>
<dbReference type="Proteomes" id="UP000548582">
    <property type="component" value="Unassembled WGS sequence"/>
</dbReference>
<reference evidence="1 2" key="1">
    <citation type="submission" date="2020-03" db="EMBL/GenBank/DDBJ databases">
        <authorList>
            <person name="Sun Q."/>
        </authorList>
    </citation>
    <scope>NUCLEOTIDE SEQUENCE [LARGE SCALE GENOMIC DNA]</scope>
    <source>
        <strain evidence="1 2">JC162</strain>
    </source>
</reference>
<dbReference type="RefSeq" id="WP_170055043.1">
    <property type="nucleotide sequence ID" value="NZ_JABBKX010000005.1"/>
</dbReference>
<keyword evidence="2" id="KW-1185">Reference proteome</keyword>
<dbReference type="EMBL" id="JABBKX010000005">
    <property type="protein sequence ID" value="NMJ42825.1"/>
    <property type="molecule type" value="Genomic_DNA"/>
</dbReference>